<keyword evidence="6 7" id="KW-0472">Membrane</keyword>
<evidence type="ECO:0000256" key="6">
    <source>
        <dbReference type="ARBA" id="ARBA00023136"/>
    </source>
</evidence>
<keyword evidence="5 7" id="KW-1133">Transmembrane helix</keyword>
<protein>
    <recommendedName>
        <fullName evidence="10">Oligopeptide transporter</fullName>
    </recommendedName>
</protein>
<feature type="transmembrane region" description="Helical" evidence="7">
    <location>
        <begin position="288"/>
        <end position="305"/>
    </location>
</feature>
<dbReference type="NCBIfam" id="TIGR00728">
    <property type="entry name" value="OPT_sfam"/>
    <property type="match status" value="1"/>
</dbReference>
<gene>
    <name evidence="8" type="ORF">BS47DRAFT_1377985</name>
</gene>
<evidence type="ECO:0008006" key="10">
    <source>
        <dbReference type="Google" id="ProtNLM"/>
    </source>
</evidence>
<evidence type="ECO:0000256" key="4">
    <source>
        <dbReference type="ARBA" id="ARBA00022692"/>
    </source>
</evidence>
<evidence type="ECO:0000256" key="7">
    <source>
        <dbReference type="SAM" id="Phobius"/>
    </source>
</evidence>
<dbReference type="PANTHER" id="PTHR31645">
    <property type="entry name" value="OLIGOPEPTIDE TRANSPORTER YGL114W-RELATED"/>
    <property type="match status" value="1"/>
</dbReference>
<feature type="transmembrane region" description="Helical" evidence="7">
    <location>
        <begin position="21"/>
        <end position="41"/>
    </location>
</feature>
<accession>A0A9P6AJV6</accession>
<feature type="transmembrane region" description="Helical" evidence="7">
    <location>
        <begin position="412"/>
        <end position="432"/>
    </location>
</feature>
<organism evidence="8 9">
    <name type="scientific">Hydnum rufescens UP504</name>
    <dbReference type="NCBI Taxonomy" id="1448309"/>
    <lineage>
        <taxon>Eukaryota</taxon>
        <taxon>Fungi</taxon>
        <taxon>Dikarya</taxon>
        <taxon>Basidiomycota</taxon>
        <taxon>Agaricomycotina</taxon>
        <taxon>Agaricomycetes</taxon>
        <taxon>Cantharellales</taxon>
        <taxon>Hydnaceae</taxon>
        <taxon>Hydnum</taxon>
    </lineage>
</organism>
<feature type="transmembrane region" description="Helical" evidence="7">
    <location>
        <begin position="254"/>
        <end position="276"/>
    </location>
</feature>
<evidence type="ECO:0000256" key="2">
    <source>
        <dbReference type="ARBA" id="ARBA00008807"/>
    </source>
</evidence>
<dbReference type="InterPro" id="IPR004813">
    <property type="entry name" value="OPT"/>
</dbReference>
<comment type="caution">
    <text evidence="8">The sequence shown here is derived from an EMBL/GenBank/DDBJ whole genome shotgun (WGS) entry which is preliminary data.</text>
</comment>
<feature type="transmembrane region" description="Helical" evidence="7">
    <location>
        <begin position="387"/>
        <end position="406"/>
    </location>
</feature>
<feature type="transmembrane region" description="Helical" evidence="7">
    <location>
        <begin position="609"/>
        <end position="632"/>
    </location>
</feature>
<comment type="similarity">
    <text evidence="2">Belongs to the oligopeptide OPT transporter family.</text>
</comment>
<dbReference type="GO" id="GO:0035673">
    <property type="term" value="F:oligopeptide transmembrane transporter activity"/>
    <property type="evidence" value="ECO:0007669"/>
    <property type="project" value="InterPro"/>
</dbReference>
<proteinExistence type="inferred from homology"/>
<dbReference type="InterPro" id="IPR045035">
    <property type="entry name" value="YSL-like"/>
</dbReference>
<evidence type="ECO:0000256" key="5">
    <source>
        <dbReference type="ARBA" id="ARBA00022989"/>
    </source>
</evidence>
<feature type="transmembrane region" description="Helical" evidence="7">
    <location>
        <begin position="47"/>
        <end position="67"/>
    </location>
</feature>
<evidence type="ECO:0000313" key="8">
    <source>
        <dbReference type="EMBL" id="KAF9507162.1"/>
    </source>
</evidence>
<dbReference type="OrthoDB" id="627262at2759"/>
<keyword evidence="3" id="KW-0813">Transport</keyword>
<name>A0A9P6AJV6_9AGAM</name>
<dbReference type="Proteomes" id="UP000886523">
    <property type="component" value="Unassembled WGS sequence"/>
</dbReference>
<feature type="transmembrane region" description="Helical" evidence="7">
    <location>
        <begin position="325"/>
        <end position="347"/>
    </location>
</feature>
<dbReference type="AlphaFoldDB" id="A0A9P6AJV6"/>
<reference evidence="8" key="1">
    <citation type="journal article" date="2020" name="Nat. Commun.">
        <title>Large-scale genome sequencing of mycorrhizal fungi provides insights into the early evolution of symbiotic traits.</title>
        <authorList>
            <person name="Miyauchi S."/>
            <person name="Kiss E."/>
            <person name="Kuo A."/>
            <person name="Drula E."/>
            <person name="Kohler A."/>
            <person name="Sanchez-Garcia M."/>
            <person name="Morin E."/>
            <person name="Andreopoulos B."/>
            <person name="Barry K.W."/>
            <person name="Bonito G."/>
            <person name="Buee M."/>
            <person name="Carver A."/>
            <person name="Chen C."/>
            <person name="Cichocki N."/>
            <person name="Clum A."/>
            <person name="Culley D."/>
            <person name="Crous P.W."/>
            <person name="Fauchery L."/>
            <person name="Girlanda M."/>
            <person name="Hayes R.D."/>
            <person name="Keri Z."/>
            <person name="LaButti K."/>
            <person name="Lipzen A."/>
            <person name="Lombard V."/>
            <person name="Magnuson J."/>
            <person name="Maillard F."/>
            <person name="Murat C."/>
            <person name="Nolan M."/>
            <person name="Ohm R.A."/>
            <person name="Pangilinan J."/>
            <person name="Pereira M.F."/>
            <person name="Perotto S."/>
            <person name="Peter M."/>
            <person name="Pfister S."/>
            <person name="Riley R."/>
            <person name="Sitrit Y."/>
            <person name="Stielow J.B."/>
            <person name="Szollosi G."/>
            <person name="Zifcakova L."/>
            <person name="Stursova M."/>
            <person name="Spatafora J.W."/>
            <person name="Tedersoo L."/>
            <person name="Vaario L.M."/>
            <person name="Yamada A."/>
            <person name="Yan M."/>
            <person name="Wang P."/>
            <person name="Xu J."/>
            <person name="Bruns T."/>
            <person name="Baldrian P."/>
            <person name="Vilgalys R."/>
            <person name="Dunand C."/>
            <person name="Henrissat B."/>
            <person name="Grigoriev I.V."/>
            <person name="Hibbett D."/>
            <person name="Nagy L.G."/>
            <person name="Martin F.M."/>
        </authorList>
    </citation>
    <scope>NUCLEOTIDE SEQUENCE</scope>
    <source>
        <strain evidence="8">UP504</strain>
    </source>
</reference>
<sequence>MAMEQSIAPRRTPSSSPELTLRAVFSGLLIGCLLCFTNLYFGLQTGWISMMSLQSALLGYLLSLIFFKSPMSPQENVVLQTTAVATGTMPLAAGFVGIIPALSLLNRERDGVDPIRVGWIAGVGWSCAVAFFGVVLASPLRKQVIIKEKLVFPSGTATAQLISVLHRIPPPTTTSVAVRSSNITQRRRYYEPLSADDVIPDQSENAGSSPELRSGLEQERNELVQAGWRSLGWSFATSGTMTLAAYFFPLLNAIPLFGTHLAQNWLWVFSPSLSYVGQGIIMGFSTTLSMNLGMIVGWGILSPVAKHSGWAPGPVSSTTDGARGWILWVALAVMMAESFISLVPVAADLFRSLRRPKSPAFTTLGQQEFGNEDEDPETPDRLVPLKWITWGAGASISIGTILVWIVFGHEGIKPWATVIGFLLGALLSLLGVRALGETDLNPVSGVGKISQLFFALIQPRNVVANIIAGGVAEAGAQQAGDLMQDIKTGHLLGASPRAQFQGQLVGSAVSIFVTVTAYSLYTRAYPIPGPSFPAPTAYVWLSLARLLRDGSLPPKCGEFMVLGGALAAVVAVLKIRATSRGVWYAKWIPSGLIEYVYNQRRRDKDDQSIRLVIVASGFVLGEGVVSIVGLLLRTLGIGAASCWGCLPHICSCT</sequence>
<dbReference type="EMBL" id="MU129089">
    <property type="protein sequence ID" value="KAF9507162.1"/>
    <property type="molecule type" value="Genomic_DNA"/>
</dbReference>
<evidence type="ECO:0000313" key="9">
    <source>
        <dbReference type="Proteomes" id="UP000886523"/>
    </source>
</evidence>
<keyword evidence="9" id="KW-1185">Reference proteome</keyword>
<dbReference type="GO" id="GO:0000329">
    <property type="term" value="C:fungal-type vacuole membrane"/>
    <property type="evidence" value="ECO:0007669"/>
    <property type="project" value="TreeGrafter"/>
</dbReference>
<dbReference type="PANTHER" id="PTHR31645:SF0">
    <property type="entry name" value="OLIGOPEPTIDE TRANSPORTER YGL114W-RELATED"/>
    <property type="match status" value="1"/>
</dbReference>
<evidence type="ECO:0000256" key="3">
    <source>
        <dbReference type="ARBA" id="ARBA00022448"/>
    </source>
</evidence>
<keyword evidence="4 7" id="KW-0812">Transmembrane</keyword>
<comment type="subcellular location">
    <subcellularLocation>
        <location evidence="1">Membrane</location>
        <topology evidence="1">Multi-pass membrane protein</topology>
    </subcellularLocation>
</comment>
<evidence type="ECO:0000256" key="1">
    <source>
        <dbReference type="ARBA" id="ARBA00004141"/>
    </source>
</evidence>
<feature type="transmembrane region" description="Helical" evidence="7">
    <location>
        <begin position="117"/>
        <end position="140"/>
    </location>
</feature>
<dbReference type="Pfam" id="PF03169">
    <property type="entry name" value="OPT"/>
    <property type="match status" value="1"/>
</dbReference>
<feature type="transmembrane region" description="Helical" evidence="7">
    <location>
        <begin position="79"/>
        <end position="105"/>
    </location>
</feature>
<feature type="transmembrane region" description="Helical" evidence="7">
    <location>
        <begin position="504"/>
        <end position="521"/>
    </location>
</feature>